<feature type="domain" description="Hpc2-related" evidence="2">
    <location>
        <begin position="121"/>
        <end position="169"/>
    </location>
</feature>
<feature type="compositionally biased region" description="Basic and acidic residues" evidence="1">
    <location>
        <begin position="107"/>
        <end position="118"/>
    </location>
</feature>
<dbReference type="AlphaFoldDB" id="A0A2P2MD07"/>
<feature type="region of interest" description="Disordered" evidence="1">
    <location>
        <begin position="607"/>
        <end position="651"/>
    </location>
</feature>
<evidence type="ECO:0000259" key="2">
    <source>
        <dbReference type="Pfam" id="PF08729"/>
    </source>
</evidence>
<dbReference type="InterPro" id="IPR014840">
    <property type="entry name" value="HRD"/>
</dbReference>
<feature type="region of interest" description="Disordered" evidence="1">
    <location>
        <begin position="58"/>
        <end position="139"/>
    </location>
</feature>
<evidence type="ECO:0000256" key="1">
    <source>
        <dbReference type="SAM" id="MobiDB-lite"/>
    </source>
</evidence>
<dbReference type="EMBL" id="GGEC01047593">
    <property type="protein sequence ID" value="MBX28077.1"/>
    <property type="molecule type" value="Transcribed_RNA"/>
</dbReference>
<evidence type="ECO:0000313" key="3">
    <source>
        <dbReference type="EMBL" id="MBX28077.1"/>
    </source>
</evidence>
<proteinExistence type="predicted"/>
<feature type="compositionally biased region" description="Basic and acidic residues" evidence="1">
    <location>
        <begin position="241"/>
        <end position="250"/>
    </location>
</feature>
<feature type="compositionally biased region" description="Acidic residues" evidence="1">
    <location>
        <begin position="119"/>
        <end position="139"/>
    </location>
</feature>
<dbReference type="Pfam" id="PF08729">
    <property type="entry name" value="HUN"/>
    <property type="match status" value="1"/>
</dbReference>
<reference evidence="3" key="1">
    <citation type="submission" date="2018-02" db="EMBL/GenBank/DDBJ databases">
        <title>Rhizophora mucronata_Transcriptome.</title>
        <authorList>
            <person name="Meera S.P."/>
            <person name="Sreeshan A."/>
            <person name="Augustine A."/>
        </authorList>
    </citation>
    <scope>NUCLEOTIDE SEQUENCE</scope>
    <source>
        <tissue evidence="3">Leaf</tissue>
    </source>
</reference>
<feature type="compositionally biased region" description="Basic and acidic residues" evidence="1">
    <location>
        <begin position="207"/>
        <end position="218"/>
    </location>
</feature>
<feature type="compositionally biased region" description="Basic and acidic residues" evidence="1">
    <location>
        <begin position="265"/>
        <end position="275"/>
    </location>
</feature>
<feature type="compositionally biased region" description="Polar residues" evidence="1">
    <location>
        <begin position="251"/>
        <end position="264"/>
    </location>
</feature>
<organism evidence="3">
    <name type="scientific">Rhizophora mucronata</name>
    <name type="common">Asiatic mangrove</name>
    <dbReference type="NCBI Taxonomy" id="61149"/>
    <lineage>
        <taxon>Eukaryota</taxon>
        <taxon>Viridiplantae</taxon>
        <taxon>Streptophyta</taxon>
        <taxon>Embryophyta</taxon>
        <taxon>Tracheophyta</taxon>
        <taxon>Spermatophyta</taxon>
        <taxon>Magnoliopsida</taxon>
        <taxon>eudicotyledons</taxon>
        <taxon>Gunneridae</taxon>
        <taxon>Pentapetalae</taxon>
        <taxon>rosids</taxon>
        <taxon>fabids</taxon>
        <taxon>Malpighiales</taxon>
        <taxon>Rhizophoraceae</taxon>
        <taxon>Rhizophora</taxon>
    </lineage>
</organism>
<name>A0A2P2MD07_RHIMU</name>
<accession>A0A2P2MD07</accession>
<dbReference type="PANTHER" id="PTHR21669:SF28">
    <property type="entry name" value="YEMANUCLEIN"/>
    <property type="match status" value="1"/>
</dbReference>
<dbReference type="PANTHER" id="PTHR21669">
    <property type="entry name" value="CAPZ-INTERACTING PROTEIN AND RELATED PROTEINS"/>
    <property type="match status" value="1"/>
</dbReference>
<feature type="region of interest" description="Disordered" evidence="1">
    <location>
        <begin position="1"/>
        <end position="28"/>
    </location>
</feature>
<dbReference type="GO" id="GO:0006325">
    <property type="term" value="P:chromatin organization"/>
    <property type="evidence" value="ECO:0007669"/>
    <property type="project" value="TreeGrafter"/>
</dbReference>
<feature type="region of interest" description="Disordered" evidence="1">
    <location>
        <begin position="171"/>
        <end position="275"/>
    </location>
</feature>
<protein>
    <submittedName>
        <fullName evidence="3">Ubinuclein-1-like isoform X5</fullName>
    </submittedName>
</protein>
<sequence length="651" mass="73077">MEERSSSGGGGRGDGGEPSSSRLRPSYVKLGERQIFTVELRPGETTFVSWKKLMKDANKVSSGSAPTPEPPPVNAQPSLESRITPGQPAEKEVKDANPPNRFNAVIEKIERLYMGKDSSDEEDLKDVPDDDQYDTDDSFIDDAELDEYFEVDNATIKHDGFFVNRGKLEHINKTTVVPYQQPKKRRIKDVSKTPGESDDTNLSNKHAKVDLKNSEKPKTGVLQSKSITEKSKDASGLSDGSRQRYLDKTTHPQTKMQAAKSMNNVDEHDLSVRSKEKNGVRELPDLNIPDSKVHMQAAKSSHIHKKDGTLVRPKSSMLEKAIRELEKMVVESRPPTLENQEADTSSQAIKRRLPREIKLKLGKVARLAQASQGKISKELLNRLMSILGHLIQLRTLKRNLKVMINMSLSSKQEKDDRFQQIKKEVVEMIKTHVPSLEYKVLEQQPGVSDDFQETGPKEKGAFKRKFGMDSVLEDKICELYDLFVDGLEEDAGPQVRKLYVELAGLWPNGFMDNRGIKHAICRAKERHRALYSQHKDREKIKRKKMLAPGMEEAIRIDAGSMSQSQYSQERLSTDTGGPVLALASEQIPNLSTSVVWAPSSVVDASNMERLKHDKPKGSSSNVMDEVKTGVDGALTKKKVKRKPEHELDETH</sequence>
<dbReference type="GO" id="GO:0005634">
    <property type="term" value="C:nucleus"/>
    <property type="evidence" value="ECO:0007669"/>
    <property type="project" value="TreeGrafter"/>
</dbReference>